<keyword evidence="6" id="KW-0539">Nucleus</keyword>
<dbReference type="SMART" id="SM00320">
    <property type="entry name" value="WD40"/>
    <property type="match status" value="7"/>
</dbReference>
<evidence type="ECO:0000313" key="8">
    <source>
        <dbReference type="EMBL" id="CAB3984474.1"/>
    </source>
</evidence>
<dbReference type="AlphaFoldDB" id="A0A6S7FWB7"/>
<dbReference type="Pfam" id="PF00400">
    <property type="entry name" value="WD40"/>
    <property type="match status" value="4"/>
</dbReference>
<dbReference type="PRINTS" id="PR00320">
    <property type="entry name" value="GPROTEINBRPT"/>
</dbReference>
<dbReference type="Proteomes" id="UP001152795">
    <property type="component" value="Unassembled WGS sequence"/>
</dbReference>
<dbReference type="Pfam" id="PF09384">
    <property type="entry name" value="UTP15_C"/>
    <property type="match status" value="1"/>
</dbReference>
<keyword evidence="3" id="KW-0698">rRNA processing</keyword>
<sequence>MAAFNKLVVKSYPRIASRETSDTKFWNKYSFPITVKESSSINYINFSPSQPHDFAVTSANKVQIYSSTTNEVKKTLSRFKETAYSGCFRGDGKLLVAGTEDNSVKVFDANSRVVLREFSGHTRAVHSTRFSLDGLHVISASDDCSVRLWNLSGENEIFAVTEHKDYIRTSALNNSSKDIWLTGSYDHTVKMWDSRTQTSVMTVNHGYPVEDILVFPSGGLCASAGHNIVKIWDILAGGRLVAAFSNHQKTITSLCFDGESTRLLSASLDRHVKIYDVKDYKVVHSMHYPSPILSMGISPNDKHIVVGMSDGLLSIKHRTQSTEERETAVKSTPRPGSYRYFVRGKNQKPEQGDFVVESSRKPKLSAHDKFLKQFEYTNALDSVLQGRTNPPVVVSLIMELIRRQGLQIALSGRDEDSLLPILSFLNKHICNPRYTPTLIDVTNTILDIYGRVLGQSPKVDDMLAKLQLKIASELKYQKQAFELMGSLDTIFAVSASSHDVQLVENGLS</sequence>
<dbReference type="GO" id="GO:0006364">
    <property type="term" value="P:rRNA processing"/>
    <property type="evidence" value="ECO:0007669"/>
    <property type="project" value="UniProtKB-KW"/>
</dbReference>
<dbReference type="OrthoDB" id="431715at2759"/>
<dbReference type="CDD" id="cd00200">
    <property type="entry name" value="WD40"/>
    <property type="match status" value="1"/>
</dbReference>
<dbReference type="PROSITE" id="PS50294">
    <property type="entry name" value="WD_REPEATS_REGION"/>
    <property type="match status" value="2"/>
</dbReference>
<evidence type="ECO:0000256" key="5">
    <source>
        <dbReference type="ARBA" id="ARBA00022737"/>
    </source>
</evidence>
<dbReference type="InterPro" id="IPR018983">
    <property type="entry name" value="U3_snoRNA-assocProt_15_C"/>
</dbReference>
<dbReference type="PROSITE" id="PS00678">
    <property type="entry name" value="WD_REPEATS_1"/>
    <property type="match status" value="1"/>
</dbReference>
<dbReference type="InterPro" id="IPR036322">
    <property type="entry name" value="WD40_repeat_dom_sf"/>
</dbReference>
<dbReference type="InterPro" id="IPR001680">
    <property type="entry name" value="WD40_rpt"/>
</dbReference>
<reference evidence="8" key="1">
    <citation type="submission" date="2020-04" db="EMBL/GenBank/DDBJ databases">
        <authorList>
            <person name="Alioto T."/>
            <person name="Alioto T."/>
            <person name="Gomez Garrido J."/>
        </authorList>
    </citation>
    <scope>NUCLEOTIDE SEQUENCE</scope>
    <source>
        <strain evidence="8">A484AB</strain>
    </source>
</reference>
<dbReference type="GO" id="GO:0005730">
    <property type="term" value="C:nucleolus"/>
    <property type="evidence" value="ECO:0007669"/>
    <property type="project" value="UniProtKB-SubCell"/>
</dbReference>
<dbReference type="EMBL" id="CACRXK020000743">
    <property type="protein sequence ID" value="CAB3984474.1"/>
    <property type="molecule type" value="Genomic_DNA"/>
</dbReference>
<dbReference type="GO" id="GO:0045943">
    <property type="term" value="P:positive regulation of transcription by RNA polymerase I"/>
    <property type="evidence" value="ECO:0007669"/>
    <property type="project" value="TreeGrafter"/>
</dbReference>
<evidence type="ECO:0000256" key="4">
    <source>
        <dbReference type="ARBA" id="ARBA00022574"/>
    </source>
</evidence>
<dbReference type="InterPro" id="IPR019775">
    <property type="entry name" value="WD40_repeat_CS"/>
</dbReference>
<evidence type="ECO:0000256" key="7">
    <source>
        <dbReference type="ARBA" id="ARBA00045437"/>
    </source>
</evidence>
<accession>A0A6S7FWB7</accession>
<comment type="function">
    <text evidence="7">Ribosome biogenesis factor. Involved in nucleolar processing of pre-18S ribosomal RNA. Required for optimal pre-ribosomal RNA transcription by RNA polymerase I. Part of the small subunit (SSU) processome, first precursor of the small eukaryotic ribosomal subunit. During the assembly of the SSU processome in the nucleolus, many ribosome biogenesis factors, an RNA chaperone and ribosomal proteins associate with the nascent pre-rRNA and work in concert to generate RNA folding, modifications, rearrangements and cleavage as well as targeted degradation of pre-ribosomal RNA by the RNA exosome.</text>
</comment>
<dbReference type="Gene3D" id="2.130.10.10">
    <property type="entry name" value="YVTN repeat-like/Quinoprotein amine dehydrogenase"/>
    <property type="match status" value="2"/>
</dbReference>
<gene>
    <name evidence="8" type="ORF">PACLA_8A047525</name>
</gene>
<dbReference type="InterPro" id="IPR015943">
    <property type="entry name" value="WD40/YVTN_repeat-like_dom_sf"/>
</dbReference>
<evidence type="ECO:0000256" key="2">
    <source>
        <dbReference type="ARBA" id="ARBA00018260"/>
    </source>
</evidence>
<protein>
    <recommendedName>
        <fullName evidence="2">U3 small nucleolar RNA-associated protein 15 homolog</fullName>
    </recommendedName>
</protein>
<organism evidence="8 9">
    <name type="scientific">Paramuricea clavata</name>
    <name type="common">Red gorgonian</name>
    <name type="synonym">Violescent sea-whip</name>
    <dbReference type="NCBI Taxonomy" id="317549"/>
    <lineage>
        <taxon>Eukaryota</taxon>
        <taxon>Metazoa</taxon>
        <taxon>Cnidaria</taxon>
        <taxon>Anthozoa</taxon>
        <taxon>Octocorallia</taxon>
        <taxon>Malacalcyonacea</taxon>
        <taxon>Plexauridae</taxon>
        <taxon>Paramuricea</taxon>
    </lineage>
</organism>
<keyword evidence="4" id="KW-0853">WD repeat</keyword>
<evidence type="ECO:0000256" key="1">
    <source>
        <dbReference type="ARBA" id="ARBA00004604"/>
    </source>
</evidence>
<evidence type="ECO:0000256" key="6">
    <source>
        <dbReference type="ARBA" id="ARBA00023242"/>
    </source>
</evidence>
<evidence type="ECO:0000313" key="9">
    <source>
        <dbReference type="Proteomes" id="UP001152795"/>
    </source>
</evidence>
<name>A0A6S7FWB7_PARCT</name>
<dbReference type="InterPro" id="IPR020472">
    <property type="entry name" value="WD40_PAC1"/>
</dbReference>
<proteinExistence type="predicted"/>
<keyword evidence="9" id="KW-1185">Reference proteome</keyword>
<comment type="subcellular location">
    <subcellularLocation>
        <location evidence="1">Nucleus</location>
        <location evidence="1">Nucleolus</location>
    </subcellularLocation>
</comment>
<dbReference type="PANTHER" id="PTHR19924:SF26">
    <property type="entry name" value="U3 SMALL NUCLEOLAR RNA-ASSOCIATED PROTEIN 15 HOMOLOG"/>
    <property type="match status" value="1"/>
</dbReference>
<dbReference type="PROSITE" id="PS50082">
    <property type="entry name" value="WD_REPEATS_2"/>
    <property type="match status" value="3"/>
</dbReference>
<dbReference type="SUPFAM" id="SSF50978">
    <property type="entry name" value="WD40 repeat-like"/>
    <property type="match status" value="1"/>
</dbReference>
<comment type="caution">
    <text evidence="8">The sequence shown here is derived from an EMBL/GenBank/DDBJ whole genome shotgun (WGS) entry which is preliminary data.</text>
</comment>
<evidence type="ECO:0000256" key="3">
    <source>
        <dbReference type="ARBA" id="ARBA00022552"/>
    </source>
</evidence>
<dbReference type="PANTHER" id="PTHR19924">
    <property type="entry name" value="UTP15 U3 SMALL NUCLEOLAR RNA-ASSOCIATED PROTEIN 15 FAMILY MEMBER"/>
    <property type="match status" value="1"/>
</dbReference>
<keyword evidence="5" id="KW-0677">Repeat</keyword>